<feature type="domain" description="Retrotransposon gag" evidence="1">
    <location>
        <begin position="35"/>
        <end position="126"/>
    </location>
</feature>
<gene>
    <name evidence="2" type="ORF">KK1_035664</name>
</gene>
<proteinExistence type="predicted"/>
<evidence type="ECO:0000313" key="3">
    <source>
        <dbReference type="Proteomes" id="UP000075243"/>
    </source>
</evidence>
<dbReference type="PANTHER" id="PTHR33223:SF10">
    <property type="entry name" value="AMINOTRANSFERASE-LIKE PLANT MOBILE DOMAIN-CONTAINING PROTEIN"/>
    <property type="match status" value="1"/>
</dbReference>
<evidence type="ECO:0000313" key="2">
    <source>
        <dbReference type="EMBL" id="KYP42915.1"/>
    </source>
</evidence>
<dbReference type="OMA" id="AGRERCM"/>
<reference evidence="2" key="1">
    <citation type="journal article" date="2012" name="Nat. Biotechnol.">
        <title>Draft genome sequence of pigeonpea (Cajanus cajan), an orphan legume crop of resource-poor farmers.</title>
        <authorList>
            <person name="Varshney R.K."/>
            <person name="Chen W."/>
            <person name="Li Y."/>
            <person name="Bharti A.K."/>
            <person name="Saxena R.K."/>
            <person name="Schlueter J.A."/>
            <person name="Donoghue M.T."/>
            <person name="Azam S."/>
            <person name="Fan G."/>
            <person name="Whaley A.M."/>
            <person name="Farmer A.D."/>
            <person name="Sheridan J."/>
            <person name="Iwata A."/>
            <person name="Tuteja R."/>
            <person name="Penmetsa R.V."/>
            <person name="Wu W."/>
            <person name="Upadhyaya H.D."/>
            <person name="Yang S.P."/>
            <person name="Shah T."/>
            <person name="Saxena K.B."/>
            <person name="Michael T."/>
            <person name="McCombie W.R."/>
            <person name="Yang B."/>
            <person name="Zhang G."/>
            <person name="Yang H."/>
            <person name="Wang J."/>
            <person name="Spillane C."/>
            <person name="Cook D.R."/>
            <person name="May G.D."/>
            <person name="Xu X."/>
            <person name="Jackson S.A."/>
        </authorList>
    </citation>
    <scope>NUCLEOTIDE SEQUENCE [LARGE SCALE GENOMIC DNA]</scope>
</reference>
<name>A0A151RKB5_CAJCA</name>
<dbReference type="EMBL" id="KQ483693">
    <property type="protein sequence ID" value="KYP42915.1"/>
    <property type="molecule type" value="Genomic_DNA"/>
</dbReference>
<protein>
    <recommendedName>
        <fullName evidence="1">Retrotransposon gag domain-containing protein</fullName>
    </recommendedName>
</protein>
<dbReference type="Gramene" id="C.cajan_37193.t">
    <property type="protein sequence ID" value="C.cajan_37193.t.cds1"/>
    <property type="gene ID" value="C.cajan_37193"/>
</dbReference>
<accession>A0A151RKB5</accession>
<sequence>MTLEKFDGTTDPEEHLDAFVTQISLYTDDEAIMCKVFPTSLRGPALNWFTRLPPGSVDSFTTLSSRFVIQFATSRPHQLTSIALINIRQEKKESLRTFMERFGKMTLSIRNLDPAVAMHHLTTALRGF</sequence>
<dbReference type="AlphaFoldDB" id="A0A151RKB5"/>
<dbReference type="Proteomes" id="UP000075243">
    <property type="component" value="Unassembled WGS sequence"/>
</dbReference>
<evidence type="ECO:0000259" key="1">
    <source>
        <dbReference type="Pfam" id="PF03732"/>
    </source>
</evidence>
<dbReference type="PANTHER" id="PTHR33223">
    <property type="entry name" value="CCHC-TYPE DOMAIN-CONTAINING PROTEIN"/>
    <property type="match status" value="1"/>
</dbReference>
<dbReference type="Pfam" id="PF03732">
    <property type="entry name" value="Retrotrans_gag"/>
    <property type="match status" value="1"/>
</dbReference>
<organism evidence="2 3">
    <name type="scientific">Cajanus cajan</name>
    <name type="common">Pigeon pea</name>
    <name type="synonym">Cajanus indicus</name>
    <dbReference type="NCBI Taxonomy" id="3821"/>
    <lineage>
        <taxon>Eukaryota</taxon>
        <taxon>Viridiplantae</taxon>
        <taxon>Streptophyta</taxon>
        <taxon>Embryophyta</taxon>
        <taxon>Tracheophyta</taxon>
        <taxon>Spermatophyta</taxon>
        <taxon>Magnoliopsida</taxon>
        <taxon>eudicotyledons</taxon>
        <taxon>Gunneridae</taxon>
        <taxon>Pentapetalae</taxon>
        <taxon>rosids</taxon>
        <taxon>fabids</taxon>
        <taxon>Fabales</taxon>
        <taxon>Fabaceae</taxon>
        <taxon>Papilionoideae</taxon>
        <taxon>50 kb inversion clade</taxon>
        <taxon>NPAAA clade</taxon>
        <taxon>indigoferoid/millettioid clade</taxon>
        <taxon>Phaseoleae</taxon>
        <taxon>Cajanus</taxon>
    </lineage>
</organism>
<keyword evidence="3" id="KW-1185">Reference proteome</keyword>
<dbReference type="InterPro" id="IPR005162">
    <property type="entry name" value="Retrotrans_gag_dom"/>
</dbReference>